<dbReference type="GO" id="GO:0006400">
    <property type="term" value="P:tRNA modification"/>
    <property type="evidence" value="ECO:0007669"/>
    <property type="project" value="UniProtKB-UniRule"/>
</dbReference>
<comment type="subcellular location">
    <subcellularLocation>
        <location evidence="2">Cytoplasm</location>
    </subcellularLocation>
</comment>
<dbReference type="EC" id="6.3.4.-" evidence="2"/>
<evidence type="ECO:0000256" key="1">
    <source>
        <dbReference type="ARBA" id="ARBA00022694"/>
    </source>
</evidence>
<reference evidence="3 4" key="1">
    <citation type="submission" date="2019-11" db="EMBL/GenBank/DDBJ databases">
        <title>FDA dAtabase for Regulatory Grade micrObial Sequences (FDA-ARGOS): Supporting development and validation of Infectious Disease Dx tests.</title>
        <authorList>
            <person name="Turner S."/>
            <person name="Byrd R."/>
            <person name="Tallon L."/>
            <person name="Sadzewicz L."/>
            <person name="Vavikolanu K."/>
            <person name="Mehta A."/>
            <person name="Aluvathingal J."/>
            <person name="Nadendla S."/>
            <person name="Myers T."/>
            <person name="Yan Y."/>
            <person name="Sichtig H."/>
        </authorList>
    </citation>
    <scope>NUCLEOTIDE SEQUENCE [LARGE SCALE GENOMIC DNA]</scope>
    <source>
        <strain evidence="3 4">FDAARGOS_739</strain>
    </source>
</reference>
<keyword evidence="2" id="KW-0067">ATP-binding</keyword>
<dbReference type="SUPFAM" id="SSF52374">
    <property type="entry name" value="Nucleotidylyl transferase"/>
    <property type="match status" value="1"/>
</dbReference>
<dbReference type="Gene3D" id="3.40.50.620">
    <property type="entry name" value="HUPs"/>
    <property type="match status" value="1"/>
</dbReference>
<dbReference type="InterPro" id="IPR008513">
    <property type="entry name" value="tRNA(Met)_cyd_acetate_ligase"/>
</dbReference>
<dbReference type="GO" id="GO:0005524">
    <property type="term" value="F:ATP binding"/>
    <property type="evidence" value="ECO:0007669"/>
    <property type="project" value="UniProtKB-KW"/>
</dbReference>
<evidence type="ECO:0000256" key="2">
    <source>
        <dbReference type="HAMAP-Rule" id="MF_01539"/>
    </source>
</evidence>
<feature type="binding site" evidence="2">
    <location>
        <position position="112"/>
    </location>
    <ligand>
        <name>ATP</name>
        <dbReference type="ChEBI" id="CHEBI:30616"/>
    </ligand>
</feature>
<comment type="caution">
    <text evidence="2">Lacks conserved residue(s) required for the propagation of feature annotation.</text>
</comment>
<proteinExistence type="inferred from homology"/>
<protein>
    <recommendedName>
        <fullName evidence="2">tRNA(Met) cytidine acetate ligase</fullName>
        <ecNumber evidence="2">6.3.4.-</ecNumber>
    </recommendedName>
</protein>
<organism evidence="3 4">
    <name type="scientific">Enterocloster clostridioformis</name>
    <dbReference type="NCBI Taxonomy" id="1531"/>
    <lineage>
        <taxon>Bacteria</taxon>
        <taxon>Bacillati</taxon>
        <taxon>Bacillota</taxon>
        <taxon>Clostridia</taxon>
        <taxon>Lachnospirales</taxon>
        <taxon>Lachnospiraceae</taxon>
        <taxon>Enterocloster</taxon>
    </lineage>
</organism>
<keyword evidence="1 2" id="KW-0819">tRNA processing</keyword>
<dbReference type="AlphaFoldDB" id="A0AAP9M691"/>
<keyword evidence="2" id="KW-0963">Cytoplasm</keyword>
<dbReference type="GO" id="GO:0000049">
    <property type="term" value="F:tRNA binding"/>
    <property type="evidence" value="ECO:0007669"/>
    <property type="project" value="UniProtKB-KW"/>
</dbReference>
<dbReference type="PANTHER" id="PTHR37825">
    <property type="entry name" value="TRNA(MET) CYTIDINE ACETATE LIGASE"/>
    <property type="match status" value="1"/>
</dbReference>
<keyword evidence="2" id="KW-0547">Nucleotide-binding</keyword>
<comment type="function">
    <text evidence="2">Catalyzes the formation of N(4)-acetylcytidine (ac(4)C) at the wobble position of elongator tRNA(Met), using acetate and ATP as substrates. First activates an acetate ion to form acetyladenylate (Ac-AMP) and then transfers the acetyl group to tRNA to form ac(4)C34.</text>
</comment>
<dbReference type="HAMAP" id="MF_01539">
    <property type="entry name" value="TmcAL"/>
    <property type="match status" value="1"/>
</dbReference>
<dbReference type="GO" id="GO:0005737">
    <property type="term" value="C:cytoplasm"/>
    <property type="evidence" value="ECO:0007669"/>
    <property type="project" value="UniProtKB-SubCell"/>
</dbReference>
<comment type="catalytic activity">
    <reaction evidence="2">
        <text>cytidine(34) in elongator tRNA(Met) + acetate + ATP = N(4)-acetylcytidine(34) in elongator tRNA(Met) + AMP + diphosphate</text>
        <dbReference type="Rhea" id="RHEA:58144"/>
        <dbReference type="Rhea" id="RHEA-COMP:10693"/>
        <dbReference type="Rhea" id="RHEA-COMP:10694"/>
        <dbReference type="ChEBI" id="CHEBI:30089"/>
        <dbReference type="ChEBI" id="CHEBI:30616"/>
        <dbReference type="ChEBI" id="CHEBI:33019"/>
        <dbReference type="ChEBI" id="CHEBI:74900"/>
        <dbReference type="ChEBI" id="CHEBI:82748"/>
        <dbReference type="ChEBI" id="CHEBI:456215"/>
    </reaction>
</comment>
<sequence length="439" mass="48762">MEQPERLEQPAKVIGIIAEYNPFHGGHKFQIEEAKKRTGASWCVAAMSGDFVQRGEPAVYSKYLRARMALSCGADLVVELPSAFAVSSAEDFAACGVALLTGLGAVEVLCFGSEDGDISRIQKAAGILAQEGGDFSSLLSLGLRSGLSWPLARNQALLVMADRDKDFPLKREEMDKLLGSPNNLLGIEYCKAILRQDSPLIPLTIRRRGQGYHDEGLEGGQASASAIRRTLKTWELYADTDLPPYTKLTPESRTHIPPAIWPLYGQEPSLEANDLSEILNFRLLSLRREGTDYTQYGDMSAEMARRLDSCLLQQVSWEGRIEQLKTRQYTYTRISRALLHMVLGLTAARVQSYKEAGRAPYARILGFRKESRELLALVKQKTAIPLITKTADAPRILTGTALDMFSQDIYASHIRQVLLSKKLGKPVRNEYNQPICILE</sequence>
<name>A0AAP9M691_9FIRM</name>
<dbReference type="InterPro" id="IPR014729">
    <property type="entry name" value="Rossmann-like_a/b/a_fold"/>
</dbReference>
<dbReference type="GO" id="GO:0016879">
    <property type="term" value="F:ligase activity, forming carbon-nitrogen bonds"/>
    <property type="evidence" value="ECO:0007669"/>
    <property type="project" value="UniProtKB-UniRule"/>
</dbReference>
<gene>
    <name evidence="2" type="primary">tmcAL</name>
    <name evidence="3" type="ORF">FOC47_03270</name>
</gene>
<dbReference type="Proteomes" id="UP000501069">
    <property type="component" value="Chromosome"/>
</dbReference>
<accession>A0AAP9M691</accession>
<feature type="binding site" evidence="2">
    <location>
        <begin position="17"/>
        <end position="30"/>
    </location>
    <ligand>
        <name>ATP</name>
        <dbReference type="ChEBI" id="CHEBI:30616"/>
    </ligand>
</feature>
<dbReference type="PANTHER" id="PTHR37825:SF1">
    <property type="entry name" value="TRNA(MET) CYTIDINE ACETATE LIGASE"/>
    <property type="match status" value="1"/>
</dbReference>
<keyword evidence="2" id="KW-0436">Ligase</keyword>
<keyword evidence="2" id="KW-0694">RNA-binding</keyword>
<evidence type="ECO:0000313" key="3">
    <source>
        <dbReference type="EMBL" id="QIX93962.1"/>
    </source>
</evidence>
<keyword evidence="2" id="KW-0820">tRNA-binding</keyword>
<dbReference type="EMBL" id="CP050964">
    <property type="protein sequence ID" value="QIX93962.1"/>
    <property type="molecule type" value="Genomic_DNA"/>
</dbReference>
<feature type="binding site" evidence="2">
    <location>
        <position position="182"/>
    </location>
    <ligand>
        <name>ATP</name>
        <dbReference type="ChEBI" id="CHEBI:30616"/>
    </ligand>
</feature>
<dbReference type="RefSeq" id="WP_039887039.1">
    <property type="nucleotide sequence ID" value="NZ_CABKQO010000005.1"/>
</dbReference>
<dbReference type="GeneID" id="57960177"/>
<feature type="binding site" evidence="2">
    <location>
        <position position="207"/>
    </location>
    <ligand>
        <name>ATP</name>
        <dbReference type="ChEBI" id="CHEBI:30616"/>
    </ligand>
</feature>
<evidence type="ECO:0000313" key="4">
    <source>
        <dbReference type="Proteomes" id="UP000501069"/>
    </source>
</evidence>
<dbReference type="Pfam" id="PF05636">
    <property type="entry name" value="HIGH_NTase1"/>
    <property type="match status" value="1"/>
</dbReference>
<comment type="similarity">
    <text evidence="2">Belongs to the TmcAL family.</text>
</comment>